<evidence type="ECO:0000256" key="9">
    <source>
        <dbReference type="SAM" id="MobiDB-lite"/>
    </source>
</evidence>
<keyword evidence="3" id="KW-0813">Transport</keyword>
<name>B5Y561_PHATC</name>
<dbReference type="HOGENOM" id="CLU_081382_2_0_1"/>
<dbReference type="PANTHER" id="PTHR12952:SF0">
    <property type="entry name" value="PROTEIN SYS1 HOMOLOG"/>
    <property type="match status" value="1"/>
</dbReference>
<protein>
    <recommendedName>
        <fullName evidence="13">Protein SYS1 homolog</fullName>
    </recommendedName>
</protein>
<dbReference type="GO" id="GO:0043001">
    <property type="term" value="P:Golgi to plasma membrane protein transport"/>
    <property type="evidence" value="ECO:0007669"/>
    <property type="project" value="TreeGrafter"/>
</dbReference>
<dbReference type="eggNOG" id="KOG4697">
    <property type="taxonomic scope" value="Eukaryota"/>
</dbReference>
<dbReference type="Pfam" id="PF09801">
    <property type="entry name" value="SYS1"/>
    <property type="match status" value="1"/>
</dbReference>
<dbReference type="Proteomes" id="UP000000759">
    <property type="component" value="Chromosome 3"/>
</dbReference>
<accession>B5Y561</accession>
<feature type="compositionally biased region" description="Low complexity" evidence="9">
    <location>
        <begin position="11"/>
        <end position="25"/>
    </location>
</feature>
<evidence type="ECO:0008006" key="13">
    <source>
        <dbReference type="Google" id="ProtNLM"/>
    </source>
</evidence>
<keyword evidence="5" id="KW-0653">Protein transport</keyword>
<dbReference type="GO" id="GO:0034067">
    <property type="term" value="P:protein localization to Golgi apparatus"/>
    <property type="evidence" value="ECO:0007669"/>
    <property type="project" value="TreeGrafter"/>
</dbReference>
<dbReference type="OMA" id="EYEMVGM"/>
<keyword evidence="4 10" id="KW-0812">Transmembrane</keyword>
<dbReference type="PANTHER" id="PTHR12952">
    <property type="entry name" value="SYS1"/>
    <property type="match status" value="1"/>
</dbReference>
<comment type="similarity">
    <text evidence="2">Belongs to the SYS1 family.</text>
</comment>
<keyword evidence="8 10" id="KW-0472">Membrane</keyword>
<dbReference type="GO" id="GO:0005802">
    <property type="term" value="C:trans-Golgi network"/>
    <property type="evidence" value="ECO:0007669"/>
    <property type="project" value="TreeGrafter"/>
</dbReference>
<feature type="transmembrane region" description="Helical" evidence="10">
    <location>
        <begin position="37"/>
        <end position="57"/>
    </location>
</feature>
<dbReference type="InterPro" id="IPR019185">
    <property type="entry name" value="Integral_membrane_SYS1-rel"/>
</dbReference>
<dbReference type="STRING" id="556484.B5Y561"/>
<evidence type="ECO:0000256" key="5">
    <source>
        <dbReference type="ARBA" id="ARBA00022927"/>
    </source>
</evidence>
<evidence type="ECO:0000256" key="6">
    <source>
        <dbReference type="ARBA" id="ARBA00022989"/>
    </source>
</evidence>
<keyword evidence="6 10" id="KW-1133">Transmembrane helix</keyword>
<evidence type="ECO:0000256" key="1">
    <source>
        <dbReference type="ARBA" id="ARBA00004653"/>
    </source>
</evidence>
<organism evidence="11 12">
    <name type="scientific">Phaeodactylum tricornutum (strain CCAP 1055/1)</name>
    <dbReference type="NCBI Taxonomy" id="556484"/>
    <lineage>
        <taxon>Eukaryota</taxon>
        <taxon>Sar</taxon>
        <taxon>Stramenopiles</taxon>
        <taxon>Ochrophyta</taxon>
        <taxon>Bacillariophyta</taxon>
        <taxon>Bacillariophyceae</taxon>
        <taxon>Bacillariophycidae</taxon>
        <taxon>Naviculales</taxon>
        <taxon>Phaeodactylaceae</taxon>
        <taxon>Phaeodactylum</taxon>
    </lineage>
</organism>
<feature type="transmembrane region" description="Helical" evidence="10">
    <location>
        <begin position="89"/>
        <end position="110"/>
    </location>
</feature>
<feature type="transmembrane region" description="Helical" evidence="10">
    <location>
        <begin position="117"/>
        <end position="137"/>
    </location>
</feature>
<gene>
    <name evidence="11" type="ORF">PHATR_33394</name>
</gene>
<dbReference type="EMBL" id="CP001142">
    <property type="protein sequence ID" value="ACI65884.1"/>
    <property type="molecule type" value="Genomic_DNA"/>
</dbReference>
<evidence type="ECO:0000256" key="3">
    <source>
        <dbReference type="ARBA" id="ARBA00022448"/>
    </source>
</evidence>
<feature type="region of interest" description="Disordered" evidence="9">
    <location>
        <begin position="1"/>
        <end position="28"/>
    </location>
</feature>
<evidence type="ECO:0000256" key="8">
    <source>
        <dbReference type="ARBA" id="ARBA00023136"/>
    </source>
</evidence>
<reference evidence="12" key="2">
    <citation type="submission" date="2008-08" db="EMBL/GenBank/DDBJ databases">
        <authorList>
            <consortium name="Diatom Consortium"/>
            <person name="Grigoriev I."/>
            <person name="Grimwood J."/>
            <person name="Kuo A."/>
            <person name="Otillar R.P."/>
            <person name="Salamov A."/>
            <person name="Detter J.C."/>
            <person name="Lindquist E."/>
            <person name="Shapiro H."/>
            <person name="Lucas S."/>
            <person name="Glavina del Rio T."/>
            <person name="Pitluck S."/>
            <person name="Rokhsar D."/>
            <person name="Bowler C."/>
        </authorList>
    </citation>
    <scope>GENOME REANNOTATION</scope>
    <source>
        <strain evidence="12">CCAP 1055/1</strain>
    </source>
</reference>
<dbReference type="InParanoid" id="B5Y561"/>
<evidence type="ECO:0000256" key="2">
    <source>
        <dbReference type="ARBA" id="ARBA00008160"/>
    </source>
</evidence>
<dbReference type="PaxDb" id="2850-Phatr33394"/>
<evidence type="ECO:0000256" key="10">
    <source>
        <dbReference type="SAM" id="Phobius"/>
    </source>
</evidence>
<keyword evidence="7" id="KW-0333">Golgi apparatus</keyword>
<dbReference type="GO" id="GO:0006895">
    <property type="term" value="P:Golgi to endosome transport"/>
    <property type="evidence" value="ECO:0007669"/>
    <property type="project" value="TreeGrafter"/>
</dbReference>
<feature type="transmembrane region" description="Helical" evidence="10">
    <location>
        <begin position="143"/>
        <end position="162"/>
    </location>
</feature>
<evidence type="ECO:0000256" key="7">
    <source>
        <dbReference type="ARBA" id="ARBA00023034"/>
    </source>
</evidence>
<reference evidence="11 12" key="1">
    <citation type="journal article" date="2008" name="Nature">
        <title>The Phaeodactylum genome reveals the evolutionary history of diatom genomes.</title>
        <authorList>
            <person name="Bowler C."/>
            <person name="Allen A.E."/>
            <person name="Badger J.H."/>
            <person name="Grimwood J."/>
            <person name="Jabbari K."/>
            <person name="Kuo A."/>
            <person name="Maheswari U."/>
            <person name="Martens C."/>
            <person name="Maumus F."/>
            <person name="Otillar R.P."/>
            <person name="Rayko E."/>
            <person name="Salamov A."/>
            <person name="Vandepoele K."/>
            <person name="Beszteri B."/>
            <person name="Gruber A."/>
            <person name="Heijde M."/>
            <person name="Katinka M."/>
            <person name="Mock T."/>
            <person name="Valentin K."/>
            <person name="Verret F."/>
            <person name="Berges J.A."/>
            <person name="Brownlee C."/>
            <person name="Cadoret J.P."/>
            <person name="Chiovitti A."/>
            <person name="Choi C.J."/>
            <person name="Coesel S."/>
            <person name="De Martino A."/>
            <person name="Detter J.C."/>
            <person name="Durkin C."/>
            <person name="Falciatore A."/>
            <person name="Fournet J."/>
            <person name="Haruta M."/>
            <person name="Huysman M.J."/>
            <person name="Jenkins B.D."/>
            <person name="Jiroutova K."/>
            <person name="Jorgensen R.E."/>
            <person name="Joubert Y."/>
            <person name="Kaplan A."/>
            <person name="Kroger N."/>
            <person name="Kroth P.G."/>
            <person name="La Roche J."/>
            <person name="Lindquist E."/>
            <person name="Lommer M."/>
            <person name="Martin-Jezequel V."/>
            <person name="Lopez P.J."/>
            <person name="Lucas S."/>
            <person name="Mangogna M."/>
            <person name="McGinnis K."/>
            <person name="Medlin L.K."/>
            <person name="Montsant A."/>
            <person name="Oudot-Le Secq M.P."/>
            <person name="Napoli C."/>
            <person name="Obornik M."/>
            <person name="Parker M.S."/>
            <person name="Petit J.L."/>
            <person name="Porcel B.M."/>
            <person name="Poulsen N."/>
            <person name="Robison M."/>
            <person name="Rychlewski L."/>
            <person name="Rynearson T.A."/>
            <person name="Schmutz J."/>
            <person name="Shapiro H."/>
            <person name="Siaut M."/>
            <person name="Stanley M."/>
            <person name="Sussman M.R."/>
            <person name="Taylor A.R."/>
            <person name="Vardi A."/>
            <person name="von Dassow P."/>
            <person name="Vyverman W."/>
            <person name="Willis A."/>
            <person name="Wyrwicz L.S."/>
            <person name="Rokhsar D.S."/>
            <person name="Weissenbach J."/>
            <person name="Armbrust E.V."/>
            <person name="Green B.R."/>
            <person name="Van de Peer Y."/>
            <person name="Grigoriev I.V."/>
        </authorList>
    </citation>
    <scope>NUCLEOTIDE SEQUENCE [LARGE SCALE GENOMIC DNA]</scope>
    <source>
        <strain evidence="11 12">CCAP 1055/1</strain>
    </source>
</reference>
<dbReference type="KEGG" id="pti:PHATR_33394"/>
<dbReference type="RefSeq" id="XP_002186414.1">
    <property type="nucleotide sequence ID" value="XM_002186378.1"/>
</dbReference>
<evidence type="ECO:0000313" key="11">
    <source>
        <dbReference type="EMBL" id="ACI65884.1"/>
    </source>
</evidence>
<dbReference type="GO" id="GO:0000139">
    <property type="term" value="C:Golgi membrane"/>
    <property type="evidence" value="ECO:0007669"/>
    <property type="project" value="UniProtKB-SubCell"/>
</dbReference>
<feature type="compositionally biased region" description="Polar residues" evidence="9">
    <location>
        <begin position="1"/>
        <end position="10"/>
    </location>
</feature>
<sequence>MLPRSNSSSVNNGLRTRTGGNRNRPNNPPAQPFYPKLIFAQIVSLQCFHYFLLAFFFQVNHVLYGTTVTIDRIFTDRYLRLWQSERSGWADAIALFLASLVGSVLLAVIVEKSKKCLDFGVTLFLLHLLLCSLYDGFPTILDWWVMHVLGTIVMVLLGEYLCSRRELDDIPILQI</sequence>
<dbReference type="FunCoup" id="B5Y561">
    <property type="interactions" value="161"/>
</dbReference>
<dbReference type="OrthoDB" id="542931at2759"/>
<dbReference type="GO" id="GO:0005829">
    <property type="term" value="C:cytosol"/>
    <property type="evidence" value="ECO:0007669"/>
    <property type="project" value="GOC"/>
</dbReference>
<dbReference type="AlphaFoldDB" id="B5Y561"/>
<evidence type="ECO:0000313" key="12">
    <source>
        <dbReference type="Proteomes" id="UP000000759"/>
    </source>
</evidence>
<keyword evidence="12" id="KW-1185">Reference proteome</keyword>
<evidence type="ECO:0000256" key="4">
    <source>
        <dbReference type="ARBA" id="ARBA00022692"/>
    </source>
</evidence>
<proteinExistence type="inferred from homology"/>
<comment type="subcellular location">
    <subcellularLocation>
        <location evidence="1">Golgi apparatus membrane</location>
        <topology evidence="1">Multi-pass membrane protein</topology>
    </subcellularLocation>
</comment>
<dbReference type="GeneID" id="7203999"/>